<keyword evidence="1" id="KW-1133">Transmembrane helix</keyword>
<name>A0A919MBT5_9ACTN</name>
<feature type="transmembrane region" description="Helical" evidence="1">
    <location>
        <begin position="6"/>
        <end position="26"/>
    </location>
</feature>
<keyword evidence="1" id="KW-0812">Transmembrane</keyword>
<accession>A0A919MBT5</accession>
<protein>
    <submittedName>
        <fullName evidence="2">Uncharacterized protein</fullName>
    </submittedName>
</protein>
<evidence type="ECO:0000256" key="1">
    <source>
        <dbReference type="SAM" id="Phobius"/>
    </source>
</evidence>
<feature type="transmembrane region" description="Helical" evidence="1">
    <location>
        <begin position="38"/>
        <end position="57"/>
    </location>
</feature>
<reference evidence="2" key="1">
    <citation type="submission" date="2021-01" db="EMBL/GenBank/DDBJ databases">
        <title>Whole genome shotgun sequence of Actinoplanes ferrugineus NBRC 15555.</title>
        <authorList>
            <person name="Komaki H."/>
            <person name="Tamura T."/>
        </authorList>
    </citation>
    <scope>NUCLEOTIDE SEQUENCE</scope>
    <source>
        <strain evidence="2">NBRC 15555</strain>
    </source>
</reference>
<comment type="caution">
    <text evidence="2">The sequence shown here is derived from an EMBL/GenBank/DDBJ whole genome shotgun (WGS) entry which is preliminary data.</text>
</comment>
<dbReference type="Proteomes" id="UP000598174">
    <property type="component" value="Unassembled WGS sequence"/>
</dbReference>
<keyword evidence="1" id="KW-0472">Membrane</keyword>
<feature type="transmembrane region" description="Helical" evidence="1">
    <location>
        <begin position="63"/>
        <end position="82"/>
    </location>
</feature>
<proteinExistence type="predicted"/>
<gene>
    <name evidence="2" type="ORF">Afe05nite_18930</name>
</gene>
<dbReference type="AlphaFoldDB" id="A0A919MBT5"/>
<dbReference type="EMBL" id="BOMM01000012">
    <property type="protein sequence ID" value="GIE10053.1"/>
    <property type="molecule type" value="Genomic_DNA"/>
</dbReference>
<sequence>MLVGGVAGLALVAFGAGVLFTGRAPEPTLRTFRTARDAGFYHLLFGAGLSLVVVGTAVRGGVITVVTTILALVLVGFALVRFRPRGRRQISSGKH</sequence>
<organism evidence="2 3">
    <name type="scientific">Paractinoplanes ferrugineus</name>
    <dbReference type="NCBI Taxonomy" id="113564"/>
    <lineage>
        <taxon>Bacteria</taxon>
        <taxon>Bacillati</taxon>
        <taxon>Actinomycetota</taxon>
        <taxon>Actinomycetes</taxon>
        <taxon>Micromonosporales</taxon>
        <taxon>Micromonosporaceae</taxon>
        <taxon>Paractinoplanes</taxon>
    </lineage>
</organism>
<keyword evidence="3" id="KW-1185">Reference proteome</keyword>
<evidence type="ECO:0000313" key="2">
    <source>
        <dbReference type="EMBL" id="GIE10053.1"/>
    </source>
</evidence>
<evidence type="ECO:0000313" key="3">
    <source>
        <dbReference type="Proteomes" id="UP000598174"/>
    </source>
</evidence>